<evidence type="ECO:0000313" key="3">
    <source>
        <dbReference type="Proteomes" id="UP000218164"/>
    </source>
</evidence>
<evidence type="ECO:0000259" key="1">
    <source>
        <dbReference type="Pfam" id="PF05168"/>
    </source>
</evidence>
<dbReference type="AlphaFoldDB" id="A0A2A2HWC1"/>
<dbReference type="Proteomes" id="UP000218164">
    <property type="component" value="Unassembled WGS sequence"/>
</dbReference>
<keyword evidence="3" id="KW-1185">Reference proteome</keyword>
<protein>
    <recommendedName>
        <fullName evidence="1">HEPN domain-containing protein</fullName>
    </recommendedName>
</protein>
<feature type="domain" description="HEPN" evidence="1">
    <location>
        <begin position="29"/>
        <end position="122"/>
    </location>
</feature>
<dbReference type="Pfam" id="PF05168">
    <property type="entry name" value="HEPN"/>
    <property type="match status" value="1"/>
</dbReference>
<proteinExistence type="predicted"/>
<sequence>MVLLIKMPFDPCNFLNLSRQLVDDSSYHDESKYRTSVSRAYYSAFLVSRTYLESKNYTLSPSGKAHKEVINYMAGINVLVRNMLYKLRQNRTTADYFLHIEVKKGHVNNSLICAEKVIEEVSNM</sequence>
<gene>
    <name evidence="2" type="ORF">ASJ81_03605</name>
</gene>
<reference evidence="2 3" key="1">
    <citation type="journal article" date="2017" name="BMC Genomics">
        <title>Genomic analysis of methanogenic archaea reveals a shift towards energy conservation.</title>
        <authorList>
            <person name="Gilmore S.P."/>
            <person name="Henske J.K."/>
            <person name="Sexton J.A."/>
            <person name="Solomon K.V."/>
            <person name="Seppala S."/>
            <person name="Yoo J.I."/>
            <person name="Huyett L.M."/>
            <person name="Pressman A."/>
            <person name="Cogan J.Z."/>
            <person name="Kivenson V."/>
            <person name="Peng X."/>
            <person name="Tan Y."/>
            <person name="Valentine D.L."/>
            <person name="O'Malley M.A."/>
        </authorList>
    </citation>
    <scope>NUCLEOTIDE SEQUENCE [LARGE SCALE GENOMIC DNA]</scope>
    <source>
        <strain evidence="2 3">MC-15</strain>
    </source>
</reference>
<dbReference type="Gene3D" id="1.20.120.330">
    <property type="entry name" value="Nucleotidyltransferases domain 2"/>
    <property type="match status" value="1"/>
</dbReference>
<accession>A0A2A2HWC1</accession>
<name>A0A2A2HWC1_9EURY</name>
<dbReference type="InterPro" id="IPR007842">
    <property type="entry name" value="HEPN_dom"/>
</dbReference>
<organism evidence="2 3">
    <name type="scientific">Methanosarcina spelaei</name>
    <dbReference type="NCBI Taxonomy" id="1036679"/>
    <lineage>
        <taxon>Archaea</taxon>
        <taxon>Methanobacteriati</taxon>
        <taxon>Methanobacteriota</taxon>
        <taxon>Stenosarchaea group</taxon>
        <taxon>Methanomicrobia</taxon>
        <taxon>Methanosarcinales</taxon>
        <taxon>Methanosarcinaceae</taxon>
        <taxon>Methanosarcina</taxon>
    </lineage>
</organism>
<comment type="caution">
    <text evidence="2">The sequence shown here is derived from an EMBL/GenBank/DDBJ whole genome shotgun (WGS) entry which is preliminary data.</text>
</comment>
<evidence type="ECO:0000313" key="2">
    <source>
        <dbReference type="EMBL" id="PAV13553.1"/>
    </source>
</evidence>
<dbReference type="EMBL" id="LMVP01000079">
    <property type="protein sequence ID" value="PAV13553.1"/>
    <property type="molecule type" value="Genomic_DNA"/>
</dbReference>